<accession>A0A1G1W538</accession>
<reference evidence="2 3" key="1">
    <citation type="journal article" date="2016" name="Nat. Commun.">
        <title>Thousands of microbial genomes shed light on interconnected biogeochemical processes in an aquifer system.</title>
        <authorList>
            <person name="Anantharaman K."/>
            <person name="Brown C.T."/>
            <person name="Hug L.A."/>
            <person name="Sharon I."/>
            <person name="Castelle C.J."/>
            <person name="Probst A.J."/>
            <person name="Thomas B.C."/>
            <person name="Singh A."/>
            <person name="Wilkins M.J."/>
            <person name="Karaoz U."/>
            <person name="Brodie E.L."/>
            <person name="Williams K.H."/>
            <person name="Hubbard S.S."/>
            <person name="Banfield J.F."/>
        </authorList>
    </citation>
    <scope>NUCLEOTIDE SEQUENCE [LARGE SCALE GENOMIC DNA]</scope>
</reference>
<comment type="caution">
    <text evidence="2">The sequence shown here is derived from an EMBL/GenBank/DDBJ whole genome shotgun (WGS) entry which is preliminary data.</text>
</comment>
<keyword evidence="1" id="KW-0472">Membrane</keyword>
<evidence type="ECO:0000256" key="1">
    <source>
        <dbReference type="SAM" id="Phobius"/>
    </source>
</evidence>
<keyword evidence="1" id="KW-0812">Transmembrane</keyword>
<gene>
    <name evidence="2" type="ORF">A2172_01870</name>
</gene>
<name>A0A1G1W538_9BACT</name>
<proteinExistence type="predicted"/>
<feature type="transmembrane region" description="Helical" evidence="1">
    <location>
        <begin position="12"/>
        <end position="37"/>
    </location>
</feature>
<dbReference type="STRING" id="1802593.A2172_01870"/>
<keyword evidence="1" id="KW-1133">Transmembrane helix</keyword>
<sequence length="163" mass="17617">MKIKKQIKIKGMGLVEILIVLAVVAVGFLSILSFLIFSRGVTFQAARNTKVTALAEEGIEAVRSMRDESWAANVSVLASGTTYYPVISSGKWSLSAINPGLIDNLYTRTIVVSNVSRDANDNISASGTNDPNTKKVVATVTWQESGRSKSVVLTTYITNFLDN</sequence>
<evidence type="ECO:0008006" key="4">
    <source>
        <dbReference type="Google" id="ProtNLM"/>
    </source>
</evidence>
<evidence type="ECO:0000313" key="3">
    <source>
        <dbReference type="Proteomes" id="UP000176631"/>
    </source>
</evidence>
<protein>
    <recommendedName>
        <fullName evidence="4">Type IV pilus modification protein PilV</fullName>
    </recommendedName>
</protein>
<evidence type="ECO:0000313" key="2">
    <source>
        <dbReference type="EMBL" id="OGY22778.1"/>
    </source>
</evidence>
<dbReference type="Proteomes" id="UP000176631">
    <property type="component" value="Unassembled WGS sequence"/>
</dbReference>
<dbReference type="AlphaFoldDB" id="A0A1G1W538"/>
<organism evidence="2 3">
    <name type="scientific">Candidatus Woykebacteria bacterium RBG_13_40_15</name>
    <dbReference type="NCBI Taxonomy" id="1802593"/>
    <lineage>
        <taxon>Bacteria</taxon>
        <taxon>Candidatus Woykeibacteriota</taxon>
    </lineage>
</organism>
<dbReference type="EMBL" id="MHCP01000034">
    <property type="protein sequence ID" value="OGY22778.1"/>
    <property type="molecule type" value="Genomic_DNA"/>
</dbReference>